<evidence type="ECO:0000313" key="2">
    <source>
        <dbReference type="WBParaSite" id="PS1159_v2.g10668.t1"/>
    </source>
</evidence>
<organism evidence="1 2">
    <name type="scientific">Panagrolaimus sp. PS1159</name>
    <dbReference type="NCBI Taxonomy" id="55785"/>
    <lineage>
        <taxon>Eukaryota</taxon>
        <taxon>Metazoa</taxon>
        <taxon>Ecdysozoa</taxon>
        <taxon>Nematoda</taxon>
        <taxon>Chromadorea</taxon>
        <taxon>Rhabditida</taxon>
        <taxon>Tylenchina</taxon>
        <taxon>Panagrolaimomorpha</taxon>
        <taxon>Panagrolaimoidea</taxon>
        <taxon>Panagrolaimidae</taxon>
        <taxon>Panagrolaimus</taxon>
    </lineage>
</organism>
<dbReference type="WBParaSite" id="PS1159_v2.g10668.t1">
    <property type="protein sequence ID" value="PS1159_v2.g10668.t1"/>
    <property type="gene ID" value="PS1159_v2.g10668"/>
</dbReference>
<proteinExistence type="predicted"/>
<protein>
    <submittedName>
        <fullName evidence="2">Sushi domain-containing protein</fullName>
    </submittedName>
</protein>
<name>A0AC35EU38_9BILA</name>
<evidence type="ECO:0000313" key="1">
    <source>
        <dbReference type="Proteomes" id="UP000887580"/>
    </source>
</evidence>
<reference evidence="2" key="1">
    <citation type="submission" date="2022-11" db="UniProtKB">
        <authorList>
            <consortium name="WormBaseParasite"/>
        </authorList>
    </citation>
    <scope>IDENTIFICATION</scope>
</reference>
<accession>A0AC35EU38</accession>
<dbReference type="Proteomes" id="UP000887580">
    <property type="component" value="Unplaced"/>
</dbReference>
<sequence>IIYDKDDAISIPNGAKAILRCHASKFETISTCIDGNWDPPSLGYCNNEEQESFPVVAKRQEHHQQQQQQHSSKHPTNSGCPTLEAPSHSFLTYSPLSMAPYPTGTMANLNCFIGFSPIGQTAAECKDGEWSSIGNCQPVSVQRCPPIPAISHGMINYIPGGNGPYDYGSIAELTCGFGHSVAGNNRVTCESAGWAPTIGHCEQ</sequence>